<accession>A0A6A0AE54</accession>
<keyword evidence="3" id="KW-1185">Reference proteome</keyword>
<dbReference type="EMBL" id="BLLF01004723">
    <property type="protein sequence ID" value="GFH30137.1"/>
    <property type="molecule type" value="Genomic_DNA"/>
</dbReference>
<feature type="domain" description="Peptidase C-terminal archaeal/bacterial" evidence="1">
    <location>
        <begin position="15"/>
        <end position="61"/>
    </location>
</feature>
<dbReference type="Proteomes" id="UP000485058">
    <property type="component" value="Unassembled WGS sequence"/>
</dbReference>
<name>A0A6A0AE54_HAELA</name>
<evidence type="ECO:0000313" key="3">
    <source>
        <dbReference type="Proteomes" id="UP000485058"/>
    </source>
</evidence>
<evidence type="ECO:0000259" key="1">
    <source>
        <dbReference type="Pfam" id="PF04151"/>
    </source>
</evidence>
<dbReference type="Pfam" id="PF04151">
    <property type="entry name" value="PPC"/>
    <property type="match status" value="1"/>
</dbReference>
<gene>
    <name evidence="2" type="ORF">HaLaN_28928</name>
</gene>
<dbReference type="Gene3D" id="2.60.120.380">
    <property type="match status" value="1"/>
</dbReference>
<protein>
    <submittedName>
        <fullName evidence="2">Peptidase_S8 domain-containing protein</fullName>
    </submittedName>
</protein>
<evidence type="ECO:0000313" key="2">
    <source>
        <dbReference type="EMBL" id="GFH30137.1"/>
    </source>
</evidence>
<organism evidence="2 3">
    <name type="scientific">Haematococcus lacustris</name>
    <name type="common">Green alga</name>
    <name type="synonym">Haematococcus pluvialis</name>
    <dbReference type="NCBI Taxonomy" id="44745"/>
    <lineage>
        <taxon>Eukaryota</taxon>
        <taxon>Viridiplantae</taxon>
        <taxon>Chlorophyta</taxon>
        <taxon>core chlorophytes</taxon>
        <taxon>Chlorophyceae</taxon>
        <taxon>CS clade</taxon>
        <taxon>Chlamydomonadales</taxon>
        <taxon>Haematococcaceae</taxon>
        <taxon>Haematococcus</taxon>
    </lineage>
</organism>
<reference evidence="2 3" key="1">
    <citation type="submission" date="2020-02" db="EMBL/GenBank/DDBJ databases">
        <title>Draft genome sequence of Haematococcus lacustris strain NIES-144.</title>
        <authorList>
            <person name="Morimoto D."/>
            <person name="Nakagawa S."/>
            <person name="Yoshida T."/>
            <person name="Sawayama S."/>
        </authorList>
    </citation>
    <scope>NUCLEOTIDE SEQUENCE [LARGE SCALE GENOMIC DNA]</scope>
    <source>
        <strain evidence="2 3">NIES-144</strain>
    </source>
</reference>
<dbReference type="SUPFAM" id="SSF49785">
    <property type="entry name" value="Galactose-binding domain-like"/>
    <property type="match status" value="1"/>
</dbReference>
<sequence length="79" mass="8682">MDWPAFPGVGPTLVNNLDLRVTTPSGAVLWGNDVRGGDRMNNVEKLVIPRPQSGVYFIQVDATNLFIDARPQPYSLVDV</sequence>
<proteinExistence type="predicted"/>
<dbReference type="InterPro" id="IPR008979">
    <property type="entry name" value="Galactose-bd-like_sf"/>
</dbReference>
<comment type="caution">
    <text evidence="2">The sequence shown here is derived from an EMBL/GenBank/DDBJ whole genome shotgun (WGS) entry which is preliminary data.</text>
</comment>
<dbReference type="AlphaFoldDB" id="A0A6A0AE54"/>
<dbReference type="InterPro" id="IPR007280">
    <property type="entry name" value="Peptidase_C_arc/bac"/>
</dbReference>